<proteinExistence type="predicted"/>
<dbReference type="Proteomes" id="UP001052655">
    <property type="component" value="Unassembled WGS sequence"/>
</dbReference>
<dbReference type="EMBL" id="BNDX01000018">
    <property type="protein sequence ID" value="GHI34861.1"/>
    <property type="molecule type" value="Genomic_DNA"/>
</dbReference>
<keyword evidence="2" id="KW-1185">Reference proteome</keyword>
<evidence type="ECO:0000313" key="2">
    <source>
        <dbReference type="Proteomes" id="UP001052655"/>
    </source>
</evidence>
<reference evidence="1" key="1">
    <citation type="submission" date="2024-05" db="EMBL/GenBank/DDBJ databases">
        <title>Whole genome shotgun sequence of Streptomyces daghestanicus NBRC 12762.</title>
        <authorList>
            <person name="Komaki H."/>
            <person name="Tamura T."/>
        </authorList>
    </citation>
    <scope>NUCLEOTIDE SEQUENCE</scope>
    <source>
        <strain evidence="1">NBRC 12762</strain>
    </source>
</reference>
<organism evidence="1 2">
    <name type="scientific">Streptomyces daghestanicus</name>
    <dbReference type="NCBI Taxonomy" id="66885"/>
    <lineage>
        <taxon>Bacteria</taxon>
        <taxon>Bacillati</taxon>
        <taxon>Actinomycetota</taxon>
        <taxon>Actinomycetes</taxon>
        <taxon>Kitasatosporales</taxon>
        <taxon>Streptomycetaceae</taxon>
        <taxon>Streptomyces</taxon>
    </lineage>
</organism>
<name>A0ABQ3QC47_9ACTN</name>
<evidence type="ECO:0000313" key="1">
    <source>
        <dbReference type="EMBL" id="GHI34861.1"/>
    </source>
</evidence>
<accession>A0ABQ3QC47</accession>
<protein>
    <submittedName>
        <fullName evidence="1">Uncharacterized protein</fullName>
    </submittedName>
</protein>
<comment type="caution">
    <text evidence="1">The sequence shown here is derived from an EMBL/GenBank/DDBJ whole genome shotgun (WGS) entry which is preliminary data.</text>
</comment>
<sequence>MFDRVRRWRRTHADDRHVHRLFWPELDGMVPENVLRMQAEWHAAAQPAADVDDFLPPELRVPGHDQIAGQMMPCPQPIVLDGDVVACEGCGAYRDWIIIATNDQVWLRCRAGPGTSSANGV</sequence>
<gene>
    <name evidence="1" type="ORF">Sdagh_65910</name>
</gene>